<dbReference type="Proteomes" id="UP001054945">
    <property type="component" value="Unassembled WGS sequence"/>
</dbReference>
<gene>
    <name evidence="2" type="ORF">CEXT_728681</name>
</gene>
<sequence>MHALYSRLIAGDSELRQQKTFDEGSAPDGRAEAEGSVSCHGQKICPSFENPHPLWRVMNGRPPRGRWSANERRIRPAPLSTGKLHNTLPVSRNENSKAILSL</sequence>
<evidence type="ECO:0000256" key="1">
    <source>
        <dbReference type="SAM" id="MobiDB-lite"/>
    </source>
</evidence>
<accession>A0AAV4Y962</accession>
<proteinExistence type="predicted"/>
<evidence type="ECO:0000313" key="2">
    <source>
        <dbReference type="EMBL" id="GIZ02481.1"/>
    </source>
</evidence>
<feature type="compositionally biased region" description="Polar residues" evidence="1">
    <location>
        <begin position="88"/>
        <end position="102"/>
    </location>
</feature>
<feature type="region of interest" description="Disordered" evidence="1">
    <location>
        <begin position="16"/>
        <end position="38"/>
    </location>
</feature>
<name>A0AAV4Y962_CAEEX</name>
<dbReference type="AlphaFoldDB" id="A0AAV4Y962"/>
<comment type="caution">
    <text evidence="2">The sequence shown here is derived from an EMBL/GenBank/DDBJ whole genome shotgun (WGS) entry which is preliminary data.</text>
</comment>
<reference evidence="2 3" key="1">
    <citation type="submission" date="2021-06" db="EMBL/GenBank/DDBJ databases">
        <title>Caerostris extrusa draft genome.</title>
        <authorList>
            <person name="Kono N."/>
            <person name="Arakawa K."/>
        </authorList>
    </citation>
    <scope>NUCLEOTIDE SEQUENCE [LARGE SCALE GENOMIC DNA]</scope>
</reference>
<organism evidence="2 3">
    <name type="scientific">Caerostris extrusa</name>
    <name type="common">Bark spider</name>
    <name type="synonym">Caerostris bankana</name>
    <dbReference type="NCBI Taxonomy" id="172846"/>
    <lineage>
        <taxon>Eukaryota</taxon>
        <taxon>Metazoa</taxon>
        <taxon>Ecdysozoa</taxon>
        <taxon>Arthropoda</taxon>
        <taxon>Chelicerata</taxon>
        <taxon>Arachnida</taxon>
        <taxon>Araneae</taxon>
        <taxon>Araneomorphae</taxon>
        <taxon>Entelegynae</taxon>
        <taxon>Araneoidea</taxon>
        <taxon>Araneidae</taxon>
        <taxon>Caerostris</taxon>
    </lineage>
</organism>
<evidence type="ECO:0000313" key="3">
    <source>
        <dbReference type="Proteomes" id="UP001054945"/>
    </source>
</evidence>
<dbReference type="EMBL" id="BPLR01018816">
    <property type="protein sequence ID" value="GIZ02481.1"/>
    <property type="molecule type" value="Genomic_DNA"/>
</dbReference>
<feature type="region of interest" description="Disordered" evidence="1">
    <location>
        <begin position="61"/>
        <end position="102"/>
    </location>
</feature>
<keyword evidence="3" id="KW-1185">Reference proteome</keyword>
<protein>
    <submittedName>
        <fullName evidence="2">Uncharacterized protein</fullName>
    </submittedName>
</protein>